<dbReference type="InterPro" id="IPR035649">
    <property type="entry name" value="EFG_V"/>
</dbReference>
<dbReference type="Gene3D" id="2.40.30.10">
    <property type="entry name" value="Translation factors"/>
    <property type="match status" value="1"/>
</dbReference>
<dbReference type="SMART" id="SM00838">
    <property type="entry name" value="EFG_C"/>
    <property type="match status" value="1"/>
</dbReference>
<feature type="binding site" evidence="8">
    <location>
        <begin position="24"/>
        <end position="31"/>
    </location>
    <ligand>
        <name>GTP</name>
        <dbReference type="ChEBI" id="CHEBI:37565"/>
    </ligand>
</feature>
<evidence type="ECO:0000313" key="10">
    <source>
        <dbReference type="EMBL" id="MFC7338543.1"/>
    </source>
</evidence>
<gene>
    <name evidence="8 10" type="primary">fusA</name>
    <name evidence="10" type="ORF">ACFQY0_15210</name>
</gene>
<dbReference type="InterPro" id="IPR027417">
    <property type="entry name" value="P-loop_NTPase"/>
</dbReference>
<dbReference type="InterPro" id="IPR014721">
    <property type="entry name" value="Ribsml_uS5_D2-typ_fold_subgr"/>
</dbReference>
<dbReference type="InterPro" id="IPR031157">
    <property type="entry name" value="G_TR_CS"/>
</dbReference>
<dbReference type="NCBIfam" id="NF009381">
    <property type="entry name" value="PRK12740.1-5"/>
    <property type="match status" value="1"/>
</dbReference>
<dbReference type="Gene3D" id="3.40.50.300">
    <property type="entry name" value="P-loop containing nucleotide triphosphate hydrolases"/>
    <property type="match status" value="1"/>
</dbReference>
<dbReference type="InterPro" id="IPR047872">
    <property type="entry name" value="EFG_IV"/>
</dbReference>
<comment type="function">
    <text evidence="7 8">Catalyzes the GTP-dependent ribosomal translocation step during translation elongation. During this step, the ribosome changes from the pre-translocational (PRE) to the post-translocational (POST) state as the newly formed A-site-bound peptidyl-tRNA and P-site-bound deacylated tRNA move to the P and E sites, respectively. Catalyzes the coordinated movement of the two tRNA molecules, the mRNA and conformational changes in the ribosome.</text>
</comment>
<keyword evidence="8" id="KW-0963">Cytoplasm</keyword>
<comment type="similarity">
    <text evidence="1 8">Belongs to the TRAFAC class translation factor GTPase superfamily. Classic translation factor GTPase family. EF-G/EF-2 subfamily.</text>
</comment>
<feature type="binding site" evidence="8">
    <location>
        <begin position="102"/>
        <end position="106"/>
    </location>
    <ligand>
        <name>GTP</name>
        <dbReference type="ChEBI" id="CHEBI:37565"/>
    </ligand>
</feature>
<dbReference type="InterPro" id="IPR020568">
    <property type="entry name" value="Ribosomal_Su5_D2-typ_SF"/>
</dbReference>
<dbReference type="InterPro" id="IPR004540">
    <property type="entry name" value="Transl_elong_EFG/EF2"/>
</dbReference>
<dbReference type="CDD" id="cd01886">
    <property type="entry name" value="EF-G"/>
    <property type="match status" value="1"/>
</dbReference>
<dbReference type="Gene3D" id="3.30.70.870">
    <property type="entry name" value="Elongation Factor G (Translational Gtpase), domain 3"/>
    <property type="match status" value="1"/>
</dbReference>
<dbReference type="PRINTS" id="PR00315">
    <property type="entry name" value="ELONGATNFCT"/>
</dbReference>
<organism evidence="10 11">
    <name type="scientific">Haloferula chungangensis</name>
    <dbReference type="NCBI Taxonomy" id="1048331"/>
    <lineage>
        <taxon>Bacteria</taxon>
        <taxon>Pseudomonadati</taxon>
        <taxon>Verrucomicrobiota</taxon>
        <taxon>Verrucomicrobiia</taxon>
        <taxon>Verrucomicrobiales</taxon>
        <taxon>Verrucomicrobiaceae</taxon>
        <taxon>Haloferula</taxon>
    </lineage>
</organism>
<dbReference type="InterPro" id="IPR041095">
    <property type="entry name" value="EFG_II"/>
</dbReference>
<dbReference type="SUPFAM" id="SSF54980">
    <property type="entry name" value="EF-G C-terminal domain-like"/>
    <property type="match status" value="2"/>
</dbReference>
<evidence type="ECO:0000256" key="7">
    <source>
        <dbReference type="ARBA" id="ARBA00024731"/>
    </source>
</evidence>
<dbReference type="InterPro" id="IPR035647">
    <property type="entry name" value="EFG_III/V"/>
</dbReference>
<dbReference type="RefSeq" id="WP_379713978.1">
    <property type="nucleotide sequence ID" value="NZ_JBHTBS010000008.1"/>
</dbReference>
<dbReference type="HAMAP" id="MF_00054_B">
    <property type="entry name" value="EF_G_EF_2_B"/>
    <property type="match status" value="1"/>
</dbReference>
<keyword evidence="6 8" id="KW-0342">GTP-binding</keyword>
<evidence type="ECO:0000256" key="4">
    <source>
        <dbReference type="ARBA" id="ARBA00022768"/>
    </source>
</evidence>
<dbReference type="SUPFAM" id="SSF52540">
    <property type="entry name" value="P-loop containing nucleoside triphosphate hydrolases"/>
    <property type="match status" value="1"/>
</dbReference>
<evidence type="ECO:0000256" key="2">
    <source>
        <dbReference type="ARBA" id="ARBA00017872"/>
    </source>
</evidence>
<dbReference type="InterPro" id="IPR009022">
    <property type="entry name" value="EFG_III"/>
</dbReference>
<evidence type="ECO:0000259" key="9">
    <source>
        <dbReference type="PROSITE" id="PS51722"/>
    </source>
</evidence>
<keyword evidence="11" id="KW-1185">Reference proteome</keyword>
<dbReference type="InterPro" id="IPR009000">
    <property type="entry name" value="Transl_B-barrel_sf"/>
</dbReference>
<dbReference type="NCBIfam" id="TIGR00231">
    <property type="entry name" value="small_GTP"/>
    <property type="match status" value="1"/>
</dbReference>
<keyword evidence="4 8" id="KW-0251">Elongation factor</keyword>
<dbReference type="GO" id="GO:0003746">
    <property type="term" value="F:translation elongation factor activity"/>
    <property type="evidence" value="ECO:0007669"/>
    <property type="project" value="UniProtKB-KW"/>
</dbReference>
<dbReference type="Pfam" id="PF03144">
    <property type="entry name" value="GTP_EFTU_D2"/>
    <property type="match status" value="1"/>
</dbReference>
<dbReference type="Pfam" id="PF14492">
    <property type="entry name" value="EFG_III"/>
    <property type="match status" value="1"/>
</dbReference>
<evidence type="ECO:0000256" key="8">
    <source>
        <dbReference type="HAMAP-Rule" id="MF_00054"/>
    </source>
</evidence>
<name>A0ABW2LA43_9BACT</name>
<keyword evidence="5 8" id="KW-0648">Protein biosynthesis</keyword>
<evidence type="ECO:0000256" key="3">
    <source>
        <dbReference type="ARBA" id="ARBA00022741"/>
    </source>
</evidence>
<evidence type="ECO:0000256" key="1">
    <source>
        <dbReference type="ARBA" id="ARBA00005870"/>
    </source>
</evidence>
<evidence type="ECO:0000256" key="5">
    <source>
        <dbReference type="ARBA" id="ARBA00022917"/>
    </source>
</evidence>
<dbReference type="CDD" id="cd04088">
    <property type="entry name" value="EFG_mtEFG_II"/>
    <property type="match status" value="1"/>
</dbReference>
<dbReference type="PANTHER" id="PTHR43261">
    <property type="entry name" value="TRANSLATION ELONGATION FACTOR G-RELATED"/>
    <property type="match status" value="1"/>
</dbReference>
<comment type="subcellular location">
    <subcellularLocation>
        <location evidence="8">Cytoplasm</location>
    </subcellularLocation>
</comment>
<dbReference type="SUPFAM" id="SSF50447">
    <property type="entry name" value="Translation proteins"/>
    <property type="match status" value="1"/>
</dbReference>
<feature type="domain" description="Tr-type G" evidence="9">
    <location>
        <begin position="15"/>
        <end position="305"/>
    </location>
</feature>
<dbReference type="Pfam" id="PF00679">
    <property type="entry name" value="EFG_C"/>
    <property type="match status" value="1"/>
</dbReference>
<evidence type="ECO:0000313" key="11">
    <source>
        <dbReference type="Proteomes" id="UP001596472"/>
    </source>
</evidence>
<dbReference type="NCBIfam" id="TIGR00484">
    <property type="entry name" value="EF-G"/>
    <property type="match status" value="1"/>
</dbReference>
<dbReference type="InterPro" id="IPR005225">
    <property type="entry name" value="Small_GTP-bd"/>
</dbReference>
<dbReference type="Proteomes" id="UP001596472">
    <property type="component" value="Unassembled WGS sequence"/>
</dbReference>
<dbReference type="CDD" id="cd16262">
    <property type="entry name" value="EFG_III"/>
    <property type="match status" value="1"/>
</dbReference>
<proteinExistence type="inferred from homology"/>
<dbReference type="Pfam" id="PF00009">
    <property type="entry name" value="GTP_EFTU"/>
    <property type="match status" value="1"/>
</dbReference>
<sequence>MSANPNSPDRPFPLERTRNIGIAAHIDAGKTTLTERILFYTGMIHKIGEVHDGAATTDWMEQERERGITITSAAVTTEWWQREEEGLVKSFTGEKQRINIIDTPGHVDFTAEVERSLRVLDGAVVVFCGVAGVQPQTETVWRQASKYKVPRIVFVNKMDRVGADFDAVFEEIKEKLGANAVRILIPIGSEDDLRGQIDVVNKKAVYFVDDATFGSTYEIKELTEEQAAIADLAYQELLEAVVSVDDELGEKFMMEEPISREDLKLALRRATTSNLIIPVAGGSAFKNKGVQFLLDAIVDYLPSPLDIPCAVGMNPDDEDQKIEVHTSDNGKFCSLAFKLWADKYVGKLVFFRVYSGVVKKGDTVYNPRTRKSERIGRLIRIQSDQHTDIDACYAGDIAAMVGLKNVQTGDTIAAVGNDVVLEPPTFPEPVISMAVEPKTKVDQEKLAGALVRLSEEDPTFAVKTDEDTGQTIISGMGELHLEIIIDRIRREFKVEANTGAPQIAYRETITGEADGEGKLVKQSGGKGQYGHVKLHLKPNEKGKGLSVENKIVGGEIPKEFHNSVIKGVEQSMSNGFVAGYPVVDVHVDLLGGSFHEVDSNENAFTMAAIFAMRDGFKKANPILLEPIMGVEVSTPDDYQGDVMGDLSRRRGQIGEIVTKGKLAVVHAAVPLKEMFGYSTAVRTLSSGRASYSMTPSHFEQVPQNIVEEIINEY</sequence>
<dbReference type="InterPro" id="IPR004161">
    <property type="entry name" value="EFTu-like_2"/>
</dbReference>
<dbReference type="SMART" id="SM00889">
    <property type="entry name" value="EFG_IV"/>
    <property type="match status" value="1"/>
</dbReference>
<dbReference type="Pfam" id="PF03764">
    <property type="entry name" value="EFG_IV"/>
    <property type="match status" value="1"/>
</dbReference>
<dbReference type="CDD" id="cd01434">
    <property type="entry name" value="EFG_mtEFG1_IV"/>
    <property type="match status" value="1"/>
</dbReference>
<dbReference type="InterPro" id="IPR000640">
    <property type="entry name" value="EFG_V-like"/>
</dbReference>
<dbReference type="EMBL" id="JBHTBS010000008">
    <property type="protein sequence ID" value="MFC7338543.1"/>
    <property type="molecule type" value="Genomic_DNA"/>
</dbReference>
<dbReference type="PROSITE" id="PS51722">
    <property type="entry name" value="G_TR_2"/>
    <property type="match status" value="1"/>
</dbReference>
<protein>
    <recommendedName>
        <fullName evidence="2 8">Elongation factor G</fullName>
        <shortName evidence="8">EF-G</shortName>
    </recommendedName>
</protein>
<dbReference type="PROSITE" id="PS00301">
    <property type="entry name" value="G_TR_1"/>
    <property type="match status" value="1"/>
</dbReference>
<dbReference type="SUPFAM" id="SSF54211">
    <property type="entry name" value="Ribosomal protein S5 domain 2-like"/>
    <property type="match status" value="1"/>
</dbReference>
<comment type="caution">
    <text evidence="10">The sequence shown here is derived from an EMBL/GenBank/DDBJ whole genome shotgun (WGS) entry which is preliminary data.</text>
</comment>
<feature type="binding site" evidence="8">
    <location>
        <begin position="156"/>
        <end position="159"/>
    </location>
    <ligand>
        <name>GTP</name>
        <dbReference type="ChEBI" id="CHEBI:37565"/>
    </ligand>
</feature>
<evidence type="ECO:0000256" key="6">
    <source>
        <dbReference type="ARBA" id="ARBA00023134"/>
    </source>
</evidence>
<keyword evidence="3 8" id="KW-0547">Nucleotide-binding</keyword>
<dbReference type="InterPro" id="IPR005517">
    <property type="entry name" value="Transl_elong_EFG/EF2_IV"/>
</dbReference>
<reference evidence="11" key="1">
    <citation type="journal article" date="2019" name="Int. J. Syst. Evol. Microbiol.">
        <title>The Global Catalogue of Microorganisms (GCM) 10K type strain sequencing project: providing services to taxonomists for standard genome sequencing and annotation.</title>
        <authorList>
            <consortium name="The Broad Institute Genomics Platform"/>
            <consortium name="The Broad Institute Genome Sequencing Center for Infectious Disease"/>
            <person name="Wu L."/>
            <person name="Ma J."/>
        </authorList>
    </citation>
    <scope>NUCLEOTIDE SEQUENCE [LARGE SCALE GENOMIC DNA]</scope>
    <source>
        <strain evidence="11">CGMCC 4.1467</strain>
    </source>
</reference>
<dbReference type="Gene3D" id="3.30.70.240">
    <property type="match status" value="1"/>
</dbReference>
<dbReference type="InterPro" id="IPR000795">
    <property type="entry name" value="T_Tr_GTP-bd_dom"/>
</dbReference>
<dbReference type="Gene3D" id="3.30.230.10">
    <property type="match status" value="1"/>
</dbReference>
<dbReference type="CDD" id="cd03713">
    <property type="entry name" value="EFG_mtEFG_C"/>
    <property type="match status" value="1"/>
</dbReference>
<accession>A0ABW2LA43</accession>
<dbReference type="PANTHER" id="PTHR43261:SF1">
    <property type="entry name" value="RIBOSOME-RELEASING FACTOR 2, MITOCHONDRIAL"/>
    <property type="match status" value="1"/>
</dbReference>